<evidence type="ECO:0000313" key="9">
    <source>
        <dbReference type="EMBL" id="CAE6416267.1"/>
    </source>
</evidence>
<dbReference type="InterPro" id="IPR051788">
    <property type="entry name" value="MFS_Transporter"/>
</dbReference>
<dbReference type="AlphaFoldDB" id="A0A8H3AFY9"/>
<dbReference type="Gene3D" id="1.20.1250.20">
    <property type="entry name" value="MFS general substrate transporter like domains"/>
    <property type="match status" value="1"/>
</dbReference>
<feature type="transmembrane region" description="Helical" evidence="7">
    <location>
        <begin position="113"/>
        <end position="135"/>
    </location>
</feature>
<evidence type="ECO:0000256" key="7">
    <source>
        <dbReference type="SAM" id="Phobius"/>
    </source>
</evidence>
<dbReference type="GO" id="GO:0016020">
    <property type="term" value="C:membrane"/>
    <property type="evidence" value="ECO:0007669"/>
    <property type="project" value="TreeGrafter"/>
</dbReference>
<dbReference type="Proteomes" id="UP000663853">
    <property type="component" value="Unassembled WGS sequence"/>
</dbReference>
<feature type="domain" description="Major facilitator superfamily (MFS) profile" evidence="8">
    <location>
        <begin position="1"/>
        <end position="342"/>
    </location>
</feature>
<dbReference type="Pfam" id="PF07690">
    <property type="entry name" value="MFS_1"/>
    <property type="match status" value="1"/>
</dbReference>
<accession>A0A8H3AFY9</accession>
<evidence type="ECO:0000256" key="5">
    <source>
        <dbReference type="ARBA" id="ARBA00022989"/>
    </source>
</evidence>
<feature type="transmembrane region" description="Helical" evidence="7">
    <location>
        <begin position="169"/>
        <end position="189"/>
    </location>
</feature>
<dbReference type="PANTHER" id="PTHR23514">
    <property type="entry name" value="BYPASS OF STOP CODON PROTEIN 6"/>
    <property type="match status" value="1"/>
</dbReference>
<gene>
    <name evidence="9" type="ORF">RDB_LOCUS6759</name>
</gene>
<feature type="transmembrane region" description="Helical" evidence="7">
    <location>
        <begin position="87"/>
        <end position="107"/>
    </location>
</feature>
<feature type="transmembrane region" description="Helical" evidence="7">
    <location>
        <begin position="282"/>
        <end position="304"/>
    </location>
</feature>
<dbReference type="InterPro" id="IPR020846">
    <property type="entry name" value="MFS_dom"/>
</dbReference>
<dbReference type="FunFam" id="1.20.1250.20:FF:000286">
    <property type="entry name" value="MFS efflux transporter"/>
    <property type="match status" value="1"/>
</dbReference>
<evidence type="ECO:0000259" key="8">
    <source>
        <dbReference type="PROSITE" id="PS50850"/>
    </source>
</evidence>
<feature type="transmembrane region" description="Helical" evidence="7">
    <location>
        <begin position="316"/>
        <end position="335"/>
    </location>
</feature>
<comment type="similarity">
    <text evidence="2">Belongs to the major facilitator superfamily.</text>
</comment>
<reference evidence="9" key="1">
    <citation type="submission" date="2021-01" db="EMBL/GenBank/DDBJ databases">
        <authorList>
            <person name="Kaushik A."/>
        </authorList>
    </citation>
    <scope>NUCLEOTIDE SEQUENCE</scope>
    <source>
        <strain evidence="9">AG6-10EEA</strain>
    </source>
</reference>
<evidence type="ECO:0000256" key="1">
    <source>
        <dbReference type="ARBA" id="ARBA00004127"/>
    </source>
</evidence>
<proteinExistence type="inferred from homology"/>
<protein>
    <recommendedName>
        <fullName evidence="8">Major facilitator superfamily (MFS) profile domain-containing protein</fullName>
    </recommendedName>
</protein>
<dbReference type="PROSITE" id="PS50850">
    <property type="entry name" value="MFS"/>
    <property type="match status" value="1"/>
</dbReference>
<dbReference type="SUPFAM" id="SSF103473">
    <property type="entry name" value="MFS general substrate transporter"/>
    <property type="match status" value="1"/>
</dbReference>
<evidence type="ECO:0000313" key="10">
    <source>
        <dbReference type="Proteomes" id="UP000663853"/>
    </source>
</evidence>
<keyword evidence="3" id="KW-0813">Transport</keyword>
<organism evidence="9 10">
    <name type="scientific">Rhizoctonia solani</name>
    <dbReference type="NCBI Taxonomy" id="456999"/>
    <lineage>
        <taxon>Eukaryota</taxon>
        <taxon>Fungi</taxon>
        <taxon>Dikarya</taxon>
        <taxon>Basidiomycota</taxon>
        <taxon>Agaricomycotina</taxon>
        <taxon>Agaricomycetes</taxon>
        <taxon>Cantharellales</taxon>
        <taxon>Ceratobasidiaceae</taxon>
        <taxon>Rhizoctonia</taxon>
    </lineage>
</organism>
<evidence type="ECO:0000256" key="4">
    <source>
        <dbReference type="ARBA" id="ARBA00022692"/>
    </source>
</evidence>
<keyword evidence="4 7" id="KW-0812">Transmembrane</keyword>
<dbReference type="InterPro" id="IPR011701">
    <property type="entry name" value="MFS"/>
</dbReference>
<dbReference type="PANTHER" id="PTHR23514:SF3">
    <property type="entry name" value="BYPASS OF STOP CODON PROTEIN 6"/>
    <property type="match status" value="1"/>
</dbReference>
<feature type="transmembrane region" description="Helical" evidence="7">
    <location>
        <begin position="228"/>
        <end position="246"/>
    </location>
</feature>
<keyword evidence="6 7" id="KW-0472">Membrane</keyword>
<feature type="transmembrane region" description="Helical" evidence="7">
    <location>
        <begin position="252"/>
        <end position="270"/>
    </location>
</feature>
<feature type="transmembrane region" description="Helical" evidence="7">
    <location>
        <begin position="50"/>
        <end position="75"/>
    </location>
</feature>
<keyword evidence="5 7" id="KW-1133">Transmembrane helix</keyword>
<evidence type="ECO:0000256" key="2">
    <source>
        <dbReference type="ARBA" id="ARBA00008335"/>
    </source>
</evidence>
<name>A0A8H3AFY9_9AGAM</name>
<comment type="subcellular location">
    <subcellularLocation>
        <location evidence="1">Endomembrane system</location>
        <topology evidence="1">Multi-pass membrane protein</topology>
    </subcellularLocation>
</comment>
<evidence type="ECO:0000256" key="3">
    <source>
        <dbReference type="ARBA" id="ARBA00022448"/>
    </source>
</evidence>
<evidence type="ECO:0000256" key="6">
    <source>
        <dbReference type="ARBA" id="ARBA00023136"/>
    </source>
</evidence>
<feature type="transmembrane region" description="Helical" evidence="7">
    <location>
        <begin position="195"/>
        <end position="216"/>
    </location>
</feature>
<dbReference type="GO" id="GO:0012505">
    <property type="term" value="C:endomembrane system"/>
    <property type="evidence" value="ECO:0007669"/>
    <property type="project" value="UniProtKB-SubCell"/>
</dbReference>
<dbReference type="EMBL" id="CAJMXA010000102">
    <property type="protein sequence ID" value="CAE6416267.1"/>
    <property type="molecule type" value="Genomic_DNA"/>
</dbReference>
<dbReference type="InterPro" id="IPR036259">
    <property type="entry name" value="MFS_trans_sf"/>
</dbReference>
<comment type="caution">
    <text evidence="9">The sequence shown here is derived from an EMBL/GenBank/DDBJ whole genome shotgun (WGS) entry which is preliminary data.</text>
</comment>
<dbReference type="GO" id="GO:0022857">
    <property type="term" value="F:transmembrane transporter activity"/>
    <property type="evidence" value="ECO:0007669"/>
    <property type="project" value="InterPro"/>
</dbReference>
<sequence length="344" mass="36834">MLFVSGCTGYFLASVVNIHLTDKLGFGKVVLLGGVLQALGYSIMCPGPPFPVLCIAYSLSGFGISLQCAQANTFIAHLPNGTSAKMGLLHASGGLGAFIAPLIATQFSQLPRWSFHYLTSLSIALLNALVLLFVFKLRRLHEVIGAPEPNANTSQSEESKYKDIFRSRAVQMVALFVWLTVGWIVTFVIEVRSGGASAGYISSGFFGGLMLGRVALLPINKKVGERRVIYIYCFLAIGLELVVWLVPDIIGNALAVCLVGLLLGPMFPVAMNTTSNIVPRRILTGSIGWIASFGQVGSAVFPFMTGALAQKYGVKVLQPMLVGTLTAHIVLWAIVPSGPQRRSD</sequence>